<comment type="caution">
    <text evidence="9">The sequence shown here is derived from an EMBL/GenBank/DDBJ whole genome shotgun (WGS) entry which is preliminary data.</text>
</comment>
<dbReference type="EMBL" id="JBHSLD010000009">
    <property type="protein sequence ID" value="MFC5381596.1"/>
    <property type="molecule type" value="Genomic_DNA"/>
</dbReference>
<feature type="transmembrane region" description="Helical" evidence="8">
    <location>
        <begin position="81"/>
        <end position="101"/>
    </location>
</feature>
<dbReference type="SUPFAM" id="SSF81345">
    <property type="entry name" value="ABC transporter involved in vitamin B12 uptake, BtuC"/>
    <property type="match status" value="1"/>
</dbReference>
<proteinExistence type="inferred from homology"/>
<evidence type="ECO:0000256" key="1">
    <source>
        <dbReference type="ARBA" id="ARBA00004651"/>
    </source>
</evidence>
<evidence type="ECO:0000256" key="4">
    <source>
        <dbReference type="ARBA" id="ARBA00022475"/>
    </source>
</evidence>
<evidence type="ECO:0000256" key="3">
    <source>
        <dbReference type="ARBA" id="ARBA00022448"/>
    </source>
</evidence>
<keyword evidence="6 8" id="KW-1133">Transmembrane helix</keyword>
<feature type="transmembrane region" description="Helical" evidence="8">
    <location>
        <begin position="301"/>
        <end position="319"/>
    </location>
</feature>
<comment type="subcellular location">
    <subcellularLocation>
        <location evidence="1">Cell membrane</location>
        <topology evidence="1">Multi-pass membrane protein</topology>
    </subcellularLocation>
</comment>
<feature type="transmembrane region" description="Helical" evidence="8">
    <location>
        <begin position="140"/>
        <end position="159"/>
    </location>
</feature>
<evidence type="ECO:0000313" key="10">
    <source>
        <dbReference type="Proteomes" id="UP001596122"/>
    </source>
</evidence>
<accession>A0ABW0GRZ1</accession>
<dbReference type="InterPro" id="IPR000522">
    <property type="entry name" value="ABC_transptr_permease_BtuC"/>
</dbReference>
<dbReference type="CDD" id="cd06550">
    <property type="entry name" value="TM_ABC_iron-siderophores_like"/>
    <property type="match status" value="1"/>
</dbReference>
<dbReference type="Gene3D" id="1.10.3470.10">
    <property type="entry name" value="ABC transporter involved in vitamin B12 uptake, BtuC"/>
    <property type="match status" value="1"/>
</dbReference>
<keyword evidence="3" id="KW-0813">Transport</keyword>
<reference evidence="10" key="1">
    <citation type="journal article" date="2019" name="Int. J. Syst. Evol. Microbiol.">
        <title>The Global Catalogue of Microorganisms (GCM) 10K type strain sequencing project: providing services to taxonomists for standard genome sequencing and annotation.</title>
        <authorList>
            <consortium name="The Broad Institute Genomics Platform"/>
            <consortium name="The Broad Institute Genome Sequencing Center for Infectious Disease"/>
            <person name="Wu L."/>
            <person name="Ma J."/>
        </authorList>
    </citation>
    <scope>NUCLEOTIDE SEQUENCE [LARGE SCALE GENOMIC DNA]</scope>
    <source>
        <strain evidence="10">CCUG 43114</strain>
    </source>
</reference>
<dbReference type="InterPro" id="IPR037294">
    <property type="entry name" value="ABC_BtuC-like"/>
</dbReference>
<feature type="transmembrane region" description="Helical" evidence="8">
    <location>
        <begin position="113"/>
        <end position="134"/>
    </location>
</feature>
<feature type="transmembrane region" description="Helical" evidence="8">
    <location>
        <begin position="29"/>
        <end position="49"/>
    </location>
</feature>
<feature type="transmembrane region" description="Helical" evidence="8">
    <location>
        <begin position="259"/>
        <end position="281"/>
    </location>
</feature>
<evidence type="ECO:0000256" key="2">
    <source>
        <dbReference type="ARBA" id="ARBA00007935"/>
    </source>
</evidence>
<keyword evidence="4" id="KW-1003">Cell membrane</keyword>
<evidence type="ECO:0000256" key="6">
    <source>
        <dbReference type="ARBA" id="ARBA00022989"/>
    </source>
</evidence>
<dbReference type="Pfam" id="PF01032">
    <property type="entry name" value="FecCD"/>
    <property type="match status" value="1"/>
</dbReference>
<name>A0ABW0GRZ1_9MICO</name>
<gene>
    <name evidence="9" type="ORF">ACFPJ6_12425</name>
</gene>
<feature type="transmembrane region" description="Helical" evidence="8">
    <location>
        <begin position="331"/>
        <end position="348"/>
    </location>
</feature>
<keyword evidence="10" id="KW-1185">Reference proteome</keyword>
<protein>
    <submittedName>
        <fullName evidence="9">FecCD family ABC transporter permease</fullName>
    </submittedName>
</protein>
<evidence type="ECO:0000256" key="5">
    <source>
        <dbReference type="ARBA" id="ARBA00022692"/>
    </source>
</evidence>
<evidence type="ECO:0000256" key="7">
    <source>
        <dbReference type="ARBA" id="ARBA00023136"/>
    </source>
</evidence>
<evidence type="ECO:0000256" key="8">
    <source>
        <dbReference type="SAM" id="Phobius"/>
    </source>
</evidence>
<feature type="transmembrane region" description="Helical" evidence="8">
    <location>
        <begin position="171"/>
        <end position="192"/>
    </location>
</feature>
<dbReference type="PANTHER" id="PTHR30472:SF1">
    <property type="entry name" value="FE(3+) DICITRATE TRANSPORT SYSTEM PERMEASE PROTEIN FECC-RELATED"/>
    <property type="match status" value="1"/>
</dbReference>
<dbReference type="RefSeq" id="WP_377002768.1">
    <property type="nucleotide sequence ID" value="NZ_JBBEOG010000004.1"/>
</dbReference>
<evidence type="ECO:0000313" key="9">
    <source>
        <dbReference type="EMBL" id="MFC5381596.1"/>
    </source>
</evidence>
<organism evidence="9 10">
    <name type="scientific">Aquipuribacter nitratireducens</name>
    <dbReference type="NCBI Taxonomy" id="650104"/>
    <lineage>
        <taxon>Bacteria</taxon>
        <taxon>Bacillati</taxon>
        <taxon>Actinomycetota</taxon>
        <taxon>Actinomycetes</taxon>
        <taxon>Micrococcales</taxon>
        <taxon>Intrasporangiaceae</taxon>
        <taxon>Aquipuribacter</taxon>
    </lineage>
</organism>
<feature type="transmembrane region" description="Helical" evidence="8">
    <location>
        <begin position="215"/>
        <end position="238"/>
    </location>
</feature>
<dbReference type="Proteomes" id="UP001596122">
    <property type="component" value="Unassembled WGS sequence"/>
</dbReference>
<sequence>MTTTTTRPAGPVAAPAARRGLLPSVTGRAAGLLGLVAGLAVLCLLSLAVGSKPIPLDTVLQSLTTYDPAQEDHVIVQSLRVPRTVVALLVGVGLGLAGTVMQGLTRNPLADPGILGVSAGAALAVVVGIFAFGVGSVTGHVWFAFAGAAVTSVVVYGLGAMGRDGATPVKLALAGAAVTAFLVSVTTTFLLLDSATLDQYRFWAVGSVAGRGLDVAAQVAPFLAVGAVVALLSGRALNALALGDDVARSLGARVGLTRVTAAVAVVLLVGAATAAAGPIAFVGLTVPHVARALTGPDYRWVLAYSAGLAPALLLAADVLGRVVARPGELQVGIVTAVVGAPVFIALVRRRTLAQV</sequence>
<comment type="similarity">
    <text evidence="2">Belongs to the binding-protein-dependent transport system permease family. FecCD subfamily.</text>
</comment>
<keyword evidence="5 8" id="KW-0812">Transmembrane</keyword>
<dbReference type="PANTHER" id="PTHR30472">
    <property type="entry name" value="FERRIC ENTEROBACTIN TRANSPORT SYSTEM PERMEASE PROTEIN"/>
    <property type="match status" value="1"/>
</dbReference>
<keyword evidence="7 8" id="KW-0472">Membrane</keyword>